<dbReference type="Pfam" id="PF00664">
    <property type="entry name" value="ABC_membrane"/>
    <property type="match status" value="1"/>
</dbReference>
<dbReference type="SUPFAM" id="SSF52540">
    <property type="entry name" value="P-loop containing nucleoside triphosphate hydrolases"/>
    <property type="match status" value="1"/>
</dbReference>
<keyword evidence="4" id="KW-0067">ATP-binding</keyword>
<dbReference type="GO" id="GO:0005886">
    <property type="term" value="C:plasma membrane"/>
    <property type="evidence" value="ECO:0007669"/>
    <property type="project" value="UniProtKB-SubCell"/>
</dbReference>
<feature type="transmembrane region" description="Helical" evidence="7">
    <location>
        <begin position="156"/>
        <end position="172"/>
    </location>
</feature>
<dbReference type="GO" id="GO:0015421">
    <property type="term" value="F:ABC-type oligopeptide transporter activity"/>
    <property type="evidence" value="ECO:0007669"/>
    <property type="project" value="TreeGrafter"/>
</dbReference>
<accession>A0A0G2Z6Z1</accession>
<dbReference type="InterPro" id="IPR027417">
    <property type="entry name" value="P-loop_NTPase"/>
</dbReference>
<dbReference type="GO" id="GO:0005524">
    <property type="term" value="F:ATP binding"/>
    <property type="evidence" value="ECO:0007669"/>
    <property type="project" value="UniProtKB-KW"/>
</dbReference>
<keyword evidence="3" id="KW-0547">Nucleotide-binding</keyword>
<keyword evidence="11" id="KW-1185">Reference proteome</keyword>
<dbReference type="GO" id="GO:0016887">
    <property type="term" value="F:ATP hydrolysis activity"/>
    <property type="evidence" value="ECO:0007669"/>
    <property type="project" value="InterPro"/>
</dbReference>
<dbReference type="SMART" id="SM00382">
    <property type="entry name" value="AAA"/>
    <property type="match status" value="1"/>
</dbReference>
<dbReference type="Pfam" id="PF00005">
    <property type="entry name" value="ABC_tran"/>
    <property type="match status" value="1"/>
</dbReference>
<evidence type="ECO:0000256" key="1">
    <source>
        <dbReference type="ARBA" id="ARBA00004651"/>
    </source>
</evidence>
<dbReference type="SUPFAM" id="SSF90123">
    <property type="entry name" value="ABC transporter transmembrane region"/>
    <property type="match status" value="1"/>
</dbReference>
<dbReference type="PROSITE" id="PS50929">
    <property type="entry name" value="ABC_TM1F"/>
    <property type="match status" value="1"/>
</dbReference>
<dbReference type="FunFam" id="3.40.50.300:FF:000218">
    <property type="entry name" value="Multidrug ABC transporter ATP-binding protein"/>
    <property type="match status" value="1"/>
</dbReference>
<sequence length="588" mass="67065">MLKRFIAYYRPHLFLFTVDMICAFMIAGIDLFFPSITRSALDIYIPQRDLNGLIKVSVILGILFVFRALFTYVVNYWGHIVGVRMEYNMRKDVFSHIQTLPFSFFDKVRTGRIMSRIVNDLRDITELAHHGPEDLFISLITLTGAFIILMRTDWRLTLIIFTYIPFLVWFGIKKRQKMSRAFMTERRRIADVNAQLENSISGIRIAQSFTNEDLEREKFDEGNRKFVESRKRALKAMAEMFTGVDLLSNMLKLTVLLVGGYLTLKEIITPGSLVAYFLYVELFLQPIRRLMMLAQQYEAGMAGFKRFIEIMDTKPEIVDKEDAIELKDVKGEIEIRNVSFSYDGGNKVLKNISLKIPAGKTVALVGPSGGGKTTLCHLIPRFYEITEGEILIDGINIKDVTLKSLRRNIGIVQQDVFLFAGSIRDNIAYGKGNATDEEIIEAAKRANIHDFIMSLEDGYDTYVGERGVRLSGGQKQRISIARVFLKNPPILILDEATSALDNETELKIQQSLEELAKGRTSLVIAHRLSTIKHADEIIVITKDGIIERGTHEELLEKKGHYYRLYKAQFKGYIPDSYDAASTNVITQQ</sequence>
<dbReference type="KEGG" id="kpf:IX53_05545"/>
<keyword evidence="5 7" id="KW-1133">Transmembrane helix</keyword>
<dbReference type="PANTHER" id="PTHR43394">
    <property type="entry name" value="ATP-DEPENDENT PERMEASE MDL1, MITOCHONDRIAL"/>
    <property type="match status" value="1"/>
</dbReference>
<name>A0A0G2Z6Z1_9BACT</name>
<gene>
    <name evidence="10" type="ORF">IX53_05545</name>
</gene>
<feature type="transmembrane region" description="Helical" evidence="7">
    <location>
        <begin position="267"/>
        <end position="284"/>
    </location>
</feature>
<evidence type="ECO:0000256" key="3">
    <source>
        <dbReference type="ARBA" id="ARBA00022741"/>
    </source>
</evidence>
<evidence type="ECO:0000256" key="2">
    <source>
        <dbReference type="ARBA" id="ARBA00022692"/>
    </source>
</evidence>
<feature type="transmembrane region" description="Helical" evidence="7">
    <location>
        <begin position="12"/>
        <end position="33"/>
    </location>
</feature>
<dbReference type="InterPro" id="IPR036640">
    <property type="entry name" value="ABC1_TM_sf"/>
</dbReference>
<dbReference type="InterPro" id="IPR039421">
    <property type="entry name" value="Type_1_exporter"/>
</dbReference>
<feature type="domain" description="ABC transmembrane type-1" evidence="9">
    <location>
        <begin position="20"/>
        <end position="299"/>
    </location>
</feature>
<dbReference type="InterPro" id="IPR003439">
    <property type="entry name" value="ABC_transporter-like_ATP-bd"/>
</dbReference>
<dbReference type="PROSITE" id="PS50893">
    <property type="entry name" value="ABC_TRANSPORTER_2"/>
    <property type="match status" value="1"/>
</dbReference>
<dbReference type="AlphaFoldDB" id="A0A0G2Z6Z1"/>
<dbReference type="Proteomes" id="UP000035159">
    <property type="component" value="Chromosome"/>
</dbReference>
<keyword evidence="6 7" id="KW-0472">Membrane</keyword>
<dbReference type="InterPro" id="IPR003593">
    <property type="entry name" value="AAA+_ATPase"/>
</dbReference>
<dbReference type="Gene3D" id="1.20.1560.10">
    <property type="entry name" value="ABC transporter type 1, transmembrane domain"/>
    <property type="match status" value="1"/>
</dbReference>
<evidence type="ECO:0000256" key="7">
    <source>
        <dbReference type="SAM" id="Phobius"/>
    </source>
</evidence>
<dbReference type="PANTHER" id="PTHR43394:SF1">
    <property type="entry name" value="ATP-BINDING CASSETTE SUB-FAMILY B MEMBER 10, MITOCHONDRIAL"/>
    <property type="match status" value="1"/>
</dbReference>
<evidence type="ECO:0000256" key="5">
    <source>
        <dbReference type="ARBA" id="ARBA00022989"/>
    </source>
</evidence>
<dbReference type="RefSeq" id="WP_047754504.1">
    <property type="nucleotide sequence ID" value="NZ_CAJUHA010000009.1"/>
</dbReference>
<dbReference type="InterPro" id="IPR011527">
    <property type="entry name" value="ABC1_TM_dom"/>
</dbReference>
<evidence type="ECO:0000259" key="8">
    <source>
        <dbReference type="PROSITE" id="PS50893"/>
    </source>
</evidence>
<reference evidence="10 11" key="1">
    <citation type="submission" date="2015-04" db="EMBL/GenBank/DDBJ databases">
        <title>Complete Genome Sequence of Kosmotoga pacifica SLHLJ1.</title>
        <authorList>
            <person name="Jiang L.J."/>
            <person name="Shao Z.Z."/>
            <person name="Jebbar M."/>
        </authorList>
    </citation>
    <scope>NUCLEOTIDE SEQUENCE [LARGE SCALE GENOMIC DNA]</scope>
    <source>
        <strain evidence="10 11">SLHLJ1</strain>
    </source>
</reference>
<dbReference type="OrthoDB" id="40044at2"/>
<evidence type="ECO:0000259" key="9">
    <source>
        <dbReference type="PROSITE" id="PS50929"/>
    </source>
</evidence>
<dbReference type="STRING" id="1330330.IX53_05545"/>
<organism evidence="10 11">
    <name type="scientific">Kosmotoga pacifica</name>
    <dbReference type="NCBI Taxonomy" id="1330330"/>
    <lineage>
        <taxon>Bacteria</taxon>
        <taxon>Thermotogati</taxon>
        <taxon>Thermotogota</taxon>
        <taxon>Thermotogae</taxon>
        <taxon>Kosmotogales</taxon>
        <taxon>Kosmotogaceae</taxon>
        <taxon>Kosmotoga</taxon>
    </lineage>
</organism>
<feature type="transmembrane region" description="Helical" evidence="7">
    <location>
        <begin position="134"/>
        <end position="150"/>
    </location>
</feature>
<evidence type="ECO:0000313" key="11">
    <source>
        <dbReference type="Proteomes" id="UP000035159"/>
    </source>
</evidence>
<evidence type="ECO:0000256" key="6">
    <source>
        <dbReference type="ARBA" id="ARBA00023136"/>
    </source>
</evidence>
<dbReference type="PROSITE" id="PS00211">
    <property type="entry name" value="ABC_TRANSPORTER_1"/>
    <property type="match status" value="1"/>
</dbReference>
<dbReference type="CDD" id="cd18549">
    <property type="entry name" value="ABC_6TM_YwjA_like"/>
    <property type="match status" value="1"/>
</dbReference>
<proteinExistence type="predicted"/>
<evidence type="ECO:0000256" key="4">
    <source>
        <dbReference type="ARBA" id="ARBA00022840"/>
    </source>
</evidence>
<dbReference type="PATRIC" id="fig|1330330.3.peg.1116"/>
<protein>
    <submittedName>
        <fullName evidence="10">Thiamine ABC transporter permease</fullName>
    </submittedName>
</protein>
<feature type="transmembrane region" description="Helical" evidence="7">
    <location>
        <begin position="53"/>
        <end position="77"/>
    </location>
</feature>
<comment type="subcellular location">
    <subcellularLocation>
        <location evidence="1">Cell membrane</location>
        <topology evidence="1">Multi-pass membrane protein</topology>
    </subcellularLocation>
</comment>
<keyword evidence="2 7" id="KW-0812">Transmembrane</keyword>
<evidence type="ECO:0000313" key="10">
    <source>
        <dbReference type="EMBL" id="AKI97370.1"/>
    </source>
</evidence>
<feature type="domain" description="ABC transporter" evidence="8">
    <location>
        <begin position="333"/>
        <end position="567"/>
    </location>
</feature>
<dbReference type="InterPro" id="IPR017871">
    <property type="entry name" value="ABC_transporter-like_CS"/>
</dbReference>
<dbReference type="CDD" id="cd03251">
    <property type="entry name" value="ABCC_MsbA"/>
    <property type="match status" value="1"/>
</dbReference>
<dbReference type="Gene3D" id="3.40.50.300">
    <property type="entry name" value="P-loop containing nucleotide triphosphate hydrolases"/>
    <property type="match status" value="1"/>
</dbReference>
<dbReference type="EMBL" id="CP011232">
    <property type="protein sequence ID" value="AKI97370.1"/>
    <property type="molecule type" value="Genomic_DNA"/>
</dbReference>